<dbReference type="AlphaFoldDB" id="A0A193QH24"/>
<proteinExistence type="predicted"/>
<dbReference type="Proteomes" id="UP000245838">
    <property type="component" value="Chromosome sggmmb4_Chromosome"/>
</dbReference>
<name>A0A193QH24_SODGM</name>
<evidence type="ECO:0008006" key="3">
    <source>
        <dbReference type="Google" id="ProtNLM"/>
    </source>
</evidence>
<reference evidence="1 2" key="1">
    <citation type="submission" date="2015-05" db="EMBL/GenBank/DDBJ databases">
        <authorList>
            <person name="Goodhead I."/>
        </authorList>
    </citation>
    <scope>NUCLEOTIDE SEQUENCE [LARGE SCALE GENOMIC DNA]</scope>
    <source>
        <strain evidence="2">morsitans</strain>
    </source>
</reference>
<dbReference type="EMBL" id="LN854557">
    <property type="protein sequence ID" value="CRL44472.1"/>
    <property type="molecule type" value="Genomic_DNA"/>
</dbReference>
<gene>
    <name evidence="1" type="ORF">SGGMMB4_01600</name>
</gene>
<protein>
    <recommendedName>
        <fullName evidence="3">Bacteriophage CII protein</fullName>
    </recommendedName>
</protein>
<organism evidence="1 2">
    <name type="scientific">Sodalis glossinidius (strain morsitans)</name>
    <dbReference type="NCBI Taxonomy" id="343509"/>
    <lineage>
        <taxon>Bacteria</taxon>
        <taxon>Pseudomonadati</taxon>
        <taxon>Pseudomonadota</taxon>
        <taxon>Gammaproteobacteria</taxon>
        <taxon>Enterobacterales</taxon>
        <taxon>Bruguierivoracaceae</taxon>
        <taxon>Sodalis</taxon>
    </lineage>
</organism>
<dbReference type="RefSeq" id="WP_166506456.1">
    <property type="nucleotide sequence ID" value="NZ_LN854557.1"/>
</dbReference>
<evidence type="ECO:0000313" key="2">
    <source>
        <dbReference type="Proteomes" id="UP000245838"/>
    </source>
</evidence>
<sequence>MENAKTRKNSAVEFISRHLVATAYQAIMRVKQTNIAKLLGVPDSTILRRSEKLTETMNILAASGVQDFVFEGEKKLPLDEYRYLLRSAMELARIHLVGTEENAPGTGMLEA</sequence>
<accession>A0A193QH24</accession>
<evidence type="ECO:0000313" key="1">
    <source>
        <dbReference type="EMBL" id="CRL44472.1"/>
    </source>
</evidence>